<dbReference type="RefSeq" id="WP_256611084.1">
    <property type="nucleotide sequence ID" value="NZ_JANIBM010000012.1"/>
</dbReference>
<feature type="chain" id="PRO_5046939762" evidence="1">
    <location>
        <begin position="21"/>
        <end position="131"/>
    </location>
</feature>
<proteinExistence type="predicted"/>
<name>A0ABT1UI43_9GAMM</name>
<dbReference type="EMBL" id="JANIBM010000012">
    <property type="protein sequence ID" value="MCQ8181797.1"/>
    <property type="molecule type" value="Genomic_DNA"/>
</dbReference>
<evidence type="ECO:0000313" key="3">
    <source>
        <dbReference type="Proteomes" id="UP001524569"/>
    </source>
</evidence>
<reference evidence="2 3" key="1">
    <citation type="submission" date="2022-07" db="EMBL/GenBank/DDBJ databases">
        <title>Methylomonas rivi sp. nov., Methylomonas rosea sp. nov., Methylomonas aureus sp. nov. and Methylomonas subterranea sp. nov., four novel methanotrophs isolated from a freshwater creek and the deep terrestrial subsurface.</title>
        <authorList>
            <person name="Abin C."/>
            <person name="Sankaranarayanan K."/>
            <person name="Garner C."/>
            <person name="Sindelar R."/>
            <person name="Kotary K."/>
            <person name="Garner R."/>
            <person name="Barclay S."/>
            <person name="Lawson P."/>
            <person name="Krumholz L."/>
        </authorList>
    </citation>
    <scope>NUCLEOTIDE SEQUENCE [LARGE SCALE GENOMIC DNA]</scope>
    <source>
        <strain evidence="2 3">SURF-1</strain>
    </source>
</reference>
<keyword evidence="3" id="KW-1185">Reference proteome</keyword>
<dbReference type="NCBIfam" id="TIGR02001">
    <property type="entry name" value="gcw_chp"/>
    <property type="match status" value="1"/>
</dbReference>
<organism evidence="2 3">
    <name type="scientific">Methylomonas aurea</name>
    <dbReference type="NCBI Taxonomy" id="2952224"/>
    <lineage>
        <taxon>Bacteria</taxon>
        <taxon>Pseudomonadati</taxon>
        <taxon>Pseudomonadota</taxon>
        <taxon>Gammaproteobacteria</taxon>
        <taxon>Methylococcales</taxon>
        <taxon>Methylococcaceae</taxon>
        <taxon>Methylomonas</taxon>
    </lineage>
</organism>
<dbReference type="Pfam" id="PF09694">
    <property type="entry name" value="Gcw_chp"/>
    <property type="match status" value="1"/>
</dbReference>
<comment type="caution">
    <text evidence="2">The sequence shown here is derived from an EMBL/GenBank/DDBJ whole genome shotgun (WGS) entry which is preliminary data.</text>
</comment>
<evidence type="ECO:0000313" key="2">
    <source>
        <dbReference type="EMBL" id="MCQ8181797.1"/>
    </source>
</evidence>
<dbReference type="PROSITE" id="PS51257">
    <property type="entry name" value="PROKAR_LIPOPROTEIN"/>
    <property type="match status" value="1"/>
</dbReference>
<evidence type="ECO:0000256" key="1">
    <source>
        <dbReference type="SAM" id="SignalP"/>
    </source>
</evidence>
<accession>A0ABT1UI43</accession>
<keyword evidence="1" id="KW-0732">Signal</keyword>
<dbReference type="InterPro" id="IPR010239">
    <property type="entry name" value="CHP02001"/>
</dbReference>
<dbReference type="Proteomes" id="UP001524569">
    <property type="component" value="Unassembled WGS sequence"/>
</dbReference>
<sequence length="131" mass="14242">MLKGWLTSLLALPAFGQACLADGQWHGQLVVASDYLCRGYSKNRGTPLVQGRLDYQDASGWFAGAGVSQASFDDRHYKNYADAEIKPYLGWSLPLAAGWRGEVMAAGYIFDGKIFGKAADYAEFSQHIGIG</sequence>
<feature type="signal peptide" evidence="1">
    <location>
        <begin position="1"/>
        <end position="20"/>
    </location>
</feature>
<gene>
    <name evidence="2" type="ORF">NP603_11820</name>
</gene>
<protein>
    <submittedName>
        <fullName evidence="2">TorF family putative porin</fullName>
    </submittedName>
</protein>